<comment type="caution">
    <text evidence="1">The sequence shown here is derived from an EMBL/GenBank/DDBJ whole genome shotgun (WGS) entry which is preliminary data.</text>
</comment>
<accession>A0A3S3PV06</accession>
<proteinExistence type="predicted"/>
<dbReference type="Proteomes" id="UP000283530">
    <property type="component" value="Unassembled WGS sequence"/>
</dbReference>
<dbReference type="AlphaFoldDB" id="A0A3S3PV06"/>
<gene>
    <name evidence="1" type="ORF">CKAN_00229600</name>
</gene>
<evidence type="ECO:0000313" key="2">
    <source>
        <dbReference type="Proteomes" id="UP000283530"/>
    </source>
</evidence>
<keyword evidence="2" id="KW-1185">Reference proteome</keyword>
<dbReference type="EMBL" id="QPKB01000001">
    <property type="protein sequence ID" value="RWR73986.1"/>
    <property type="molecule type" value="Genomic_DNA"/>
</dbReference>
<evidence type="ECO:0000313" key="1">
    <source>
        <dbReference type="EMBL" id="RWR73986.1"/>
    </source>
</evidence>
<protein>
    <submittedName>
        <fullName evidence="1">Uncharacterized protein</fullName>
    </submittedName>
</protein>
<organism evidence="1 2">
    <name type="scientific">Cinnamomum micranthum f. kanehirae</name>
    <dbReference type="NCBI Taxonomy" id="337451"/>
    <lineage>
        <taxon>Eukaryota</taxon>
        <taxon>Viridiplantae</taxon>
        <taxon>Streptophyta</taxon>
        <taxon>Embryophyta</taxon>
        <taxon>Tracheophyta</taxon>
        <taxon>Spermatophyta</taxon>
        <taxon>Magnoliopsida</taxon>
        <taxon>Magnoliidae</taxon>
        <taxon>Laurales</taxon>
        <taxon>Lauraceae</taxon>
        <taxon>Cinnamomum</taxon>
    </lineage>
</organism>
<name>A0A3S3PV06_9MAGN</name>
<sequence>MPKPHKNERPKWRPTLYKIKGLELYKVRASRTCTLVKKKLLVEAMEEETGYGPSSRHLQPQSCNLYHFNLTFLRYQDYILVIKA</sequence>
<reference evidence="1 2" key="1">
    <citation type="journal article" date="2019" name="Nat. Plants">
        <title>Stout camphor tree genome fills gaps in understanding of flowering plant genome evolution.</title>
        <authorList>
            <person name="Chaw S.M."/>
            <person name="Liu Y.C."/>
            <person name="Wu Y.W."/>
            <person name="Wang H.Y."/>
            <person name="Lin C.I."/>
            <person name="Wu C.S."/>
            <person name="Ke H.M."/>
            <person name="Chang L.Y."/>
            <person name="Hsu C.Y."/>
            <person name="Yang H.T."/>
            <person name="Sudianto E."/>
            <person name="Hsu M.H."/>
            <person name="Wu K.P."/>
            <person name="Wang L.N."/>
            <person name="Leebens-Mack J.H."/>
            <person name="Tsai I.J."/>
        </authorList>
    </citation>
    <scope>NUCLEOTIDE SEQUENCE [LARGE SCALE GENOMIC DNA]</scope>
    <source>
        <strain evidence="2">cv. Chaw 1501</strain>
        <tissue evidence="1">Young leaves</tissue>
    </source>
</reference>